<evidence type="ECO:0000256" key="9">
    <source>
        <dbReference type="PIRSR" id="PIRSR000485-1"/>
    </source>
</evidence>
<keyword evidence="7 10" id="KW-0460">Magnesium</keyword>
<feature type="binding site" evidence="7 11">
    <location>
        <position position="444"/>
    </location>
    <ligand>
        <name>[4Fe-4S] cluster</name>
        <dbReference type="ChEBI" id="CHEBI:49883"/>
    </ligand>
</feature>
<feature type="binding site" evidence="7 10">
    <location>
        <position position="357"/>
    </location>
    <ligand>
        <name>Mg(2+)</name>
        <dbReference type="ChEBI" id="CHEBI:18420"/>
    </ligand>
</feature>
<dbReference type="CDD" id="cd06223">
    <property type="entry name" value="PRTases_typeI"/>
    <property type="match status" value="1"/>
</dbReference>
<dbReference type="UniPathway" id="UPA00074">
    <property type="reaction ID" value="UER00124"/>
</dbReference>
<evidence type="ECO:0000259" key="12">
    <source>
        <dbReference type="PROSITE" id="PS50206"/>
    </source>
</evidence>
<dbReference type="InterPro" id="IPR017932">
    <property type="entry name" value="GATase_2_dom"/>
</dbReference>
<dbReference type="GO" id="GO:0004044">
    <property type="term" value="F:amidophosphoribosyltransferase activity"/>
    <property type="evidence" value="ECO:0007669"/>
    <property type="project" value="UniProtKB-UniRule"/>
</dbReference>
<dbReference type="PROSITE" id="PS50206">
    <property type="entry name" value="RHODANESE_3"/>
    <property type="match status" value="1"/>
</dbReference>
<keyword evidence="7 11" id="KW-0408">Iron</keyword>
<evidence type="ECO:0000313" key="16">
    <source>
        <dbReference type="Proteomes" id="UP000066376"/>
    </source>
</evidence>
<feature type="active site" description="Nucleophile" evidence="7 9">
    <location>
        <position position="5"/>
    </location>
</feature>
<keyword evidence="7 10" id="KW-0479">Metal-binding</keyword>
<evidence type="ECO:0000256" key="5">
    <source>
        <dbReference type="ARBA" id="ARBA00022755"/>
    </source>
</evidence>
<evidence type="ECO:0000256" key="10">
    <source>
        <dbReference type="PIRSR" id="PIRSR000485-2"/>
    </source>
</evidence>
<dbReference type="InterPro" id="IPR005854">
    <property type="entry name" value="PurF"/>
</dbReference>
<dbReference type="HAMAP" id="MF_01931">
    <property type="entry name" value="PurF"/>
    <property type="match status" value="1"/>
</dbReference>
<evidence type="ECO:0000313" key="15">
    <source>
        <dbReference type="EMBL" id="SFL37198.1"/>
    </source>
</evidence>
<dbReference type="SUPFAM" id="SSF56235">
    <property type="entry name" value="N-terminal nucleophile aminohydrolases (Ntn hydrolases)"/>
    <property type="match status" value="1"/>
</dbReference>
<evidence type="ECO:0000256" key="4">
    <source>
        <dbReference type="ARBA" id="ARBA00022679"/>
    </source>
</evidence>
<evidence type="ECO:0000256" key="3">
    <source>
        <dbReference type="ARBA" id="ARBA00022676"/>
    </source>
</evidence>
<organism evidence="14 16">
    <name type="scientific">Methanobrevibacter olleyae</name>
    <dbReference type="NCBI Taxonomy" id="294671"/>
    <lineage>
        <taxon>Archaea</taxon>
        <taxon>Methanobacteriati</taxon>
        <taxon>Methanobacteriota</taxon>
        <taxon>Methanomada group</taxon>
        <taxon>Methanobacteria</taxon>
        <taxon>Methanobacteriales</taxon>
        <taxon>Methanobacteriaceae</taxon>
        <taxon>Methanobrevibacter</taxon>
    </lineage>
</organism>
<evidence type="ECO:0000313" key="14">
    <source>
        <dbReference type="EMBL" id="AMK15525.1"/>
    </source>
</evidence>
<dbReference type="Gene3D" id="3.40.50.2020">
    <property type="match status" value="1"/>
</dbReference>
<gene>
    <name evidence="7" type="primary">purF</name>
    <name evidence="15" type="ORF">SAMN02910297_00706</name>
    <name evidence="14" type="ORF">YLM1_0968</name>
</gene>
<keyword evidence="4 7" id="KW-0808">Transferase</keyword>
<evidence type="ECO:0000259" key="13">
    <source>
        <dbReference type="PROSITE" id="PS51278"/>
    </source>
</evidence>
<dbReference type="InterPro" id="IPR035584">
    <property type="entry name" value="PurF_N"/>
</dbReference>
<dbReference type="InterPro" id="IPR000836">
    <property type="entry name" value="PRTase_dom"/>
</dbReference>
<dbReference type="EMBL" id="FOTL01000008">
    <property type="protein sequence ID" value="SFL37198.1"/>
    <property type="molecule type" value="Genomic_DNA"/>
</dbReference>
<keyword evidence="5 7" id="KW-0658">Purine biosynthesis</keyword>
<dbReference type="InterPro" id="IPR029055">
    <property type="entry name" value="Ntn_hydrolases_N"/>
</dbReference>
<dbReference type="STRING" id="294671.YLM1_0968"/>
<evidence type="ECO:0000256" key="8">
    <source>
        <dbReference type="PIRNR" id="PIRNR000485"/>
    </source>
</evidence>
<reference evidence="15" key="3">
    <citation type="submission" date="2016-10" db="EMBL/GenBank/DDBJ databases">
        <authorList>
            <person name="de Groot N.N."/>
        </authorList>
    </citation>
    <scope>NUCLEOTIDE SEQUENCE [LARGE SCALE GENOMIC DNA]</scope>
    <source>
        <strain evidence="15">DSM 16632</strain>
    </source>
</reference>
<proteinExistence type="inferred from homology"/>
<dbReference type="Gene3D" id="3.60.20.10">
    <property type="entry name" value="Glutamine Phosphoribosylpyrophosphate, subunit 1, domain 1"/>
    <property type="match status" value="1"/>
</dbReference>
<keyword evidence="3 7" id="KW-0328">Glycosyltransferase</keyword>
<dbReference type="GeneID" id="28489268"/>
<dbReference type="EC" id="2.4.2.14" evidence="7"/>
<evidence type="ECO:0000256" key="2">
    <source>
        <dbReference type="ARBA" id="ARBA00010138"/>
    </source>
</evidence>
<dbReference type="NCBIfam" id="TIGR01134">
    <property type="entry name" value="purF"/>
    <property type="match status" value="1"/>
</dbReference>
<comment type="pathway">
    <text evidence="1 7 8">Purine metabolism; IMP biosynthesis via de novo pathway; N(1)-(5-phospho-D-ribosyl)glycinamide from 5-phospho-alpha-D-ribose 1-diphosphate: step 1/2.</text>
</comment>
<feature type="binding site" evidence="7 11">
    <location>
        <position position="447"/>
    </location>
    <ligand>
        <name>[4Fe-4S] cluster</name>
        <dbReference type="ChEBI" id="CHEBI:49883"/>
    </ligand>
</feature>
<dbReference type="EMBL" id="CP014265">
    <property type="protein sequence ID" value="AMK15525.1"/>
    <property type="molecule type" value="Genomic_DNA"/>
</dbReference>
<accession>A0A126R1K5</accession>
<dbReference type="PROSITE" id="PS51278">
    <property type="entry name" value="GATASE_TYPE_2"/>
    <property type="match status" value="1"/>
</dbReference>
<reference evidence="17" key="4">
    <citation type="submission" date="2016-10" db="EMBL/GenBank/DDBJ databases">
        <authorList>
            <person name="Varghese N."/>
        </authorList>
    </citation>
    <scope>NUCLEOTIDE SEQUENCE [LARGE SCALE GENOMIC DNA]</scope>
    <source>
        <strain evidence="17">DSM 16632</strain>
    </source>
</reference>
<dbReference type="KEGG" id="mol:YLM1_0968"/>
<name>A0A126R1K5_METOL</name>
<dbReference type="Pfam" id="PF13522">
    <property type="entry name" value="GATase_6"/>
    <property type="match status" value="1"/>
</dbReference>
<feature type="domain" description="Rhodanese" evidence="12">
    <location>
        <begin position="348"/>
        <end position="387"/>
    </location>
</feature>
<feature type="domain" description="Glutamine amidotransferase type-2" evidence="13">
    <location>
        <begin position="5"/>
        <end position="229"/>
    </location>
</feature>
<dbReference type="GO" id="GO:0009113">
    <property type="term" value="P:purine nucleobase biosynthetic process"/>
    <property type="evidence" value="ECO:0007669"/>
    <property type="project" value="UniProtKB-UniRule"/>
</dbReference>
<reference evidence="16" key="2">
    <citation type="submission" date="2016-02" db="EMBL/GenBank/DDBJ databases">
        <title>The draft genome sequence of the rumen methanogen Methanobrevibacter olleyae YLM1.</title>
        <authorList>
            <consortium name="New Zealand Agricultural Greenhouse Gas Research Centre/Pastoral Greenhouse Gas Research Consortium"/>
            <person name="Kelly W.J."/>
            <person name="Li D."/>
            <person name="Lambie S.C."/>
            <person name="Attwood G.T."/>
            <person name="Altermann E."/>
            <person name="Leahy S.C."/>
        </authorList>
    </citation>
    <scope>NUCLEOTIDE SEQUENCE [LARGE SCALE GENOMIC DNA]</scope>
    <source>
        <strain evidence="16">YLM1</strain>
    </source>
</reference>
<keyword evidence="16" id="KW-1185">Reference proteome</keyword>
<dbReference type="CDD" id="cd00715">
    <property type="entry name" value="GPATase_N"/>
    <property type="match status" value="1"/>
</dbReference>
<evidence type="ECO:0000256" key="7">
    <source>
        <dbReference type="HAMAP-Rule" id="MF_01931"/>
    </source>
</evidence>
<dbReference type="PANTHER" id="PTHR11907">
    <property type="entry name" value="AMIDOPHOSPHORIBOSYLTRANSFERASE"/>
    <property type="match status" value="1"/>
</dbReference>
<dbReference type="Proteomes" id="UP000183442">
    <property type="component" value="Unassembled WGS sequence"/>
</dbReference>
<reference evidence="14 16" key="1">
    <citation type="journal article" date="2016" name="Genome Announc.">
        <title>Draft Genome Sequence of the Rumen Methanogen Methanobrevibacter olleyae YLM1.</title>
        <authorList>
            <person name="Kelly W.J."/>
            <person name="Li D."/>
            <person name="Lambie S.C."/>
            <person name="Cox F."/>
            <person name="Attwood G.T."/>
            <person name="Altermann E."/>
            <person name="Leahy S.C."/>
        </authorList>
    </citation>
    <scope>NUCLEOTIDE SEQUENCE [LARGE SCALE GENOMIC DNA]</scope>
    <source>
        <strain evidence="14 16">YLM1</strain>
    </source>
</reference>
<keyword evidence="7" id="KW-0004">4Fe-4S</keyword>
<feature type="binding site" evidence="7 11">
    <location>
        <position position="247"/>
    </location>
    <ligand>
        <name>[4Fe-4S] cluster</name>
        <dbReference type="ChEBI" id="CHEBI:49883"/>
    </ligand>
</feature>
<keyword evidence="6 7" id="KW-0315">Glutamine amidotransferase</keyword>
<comment type="similarity">
    <text evidence="2 7 8">In the C-terminal section; belongs to the purine/pyrimidine phosphoribosyltransferase family.</text>
</comment>
<feature type="binding site" evidence="7 11">
    <location>
        <position position="393"/>
    </location>
    <ligand>
        <name>[4Fe-4S] cluster</name>
        <dbReference type="ChEBI" id="CHEBI:49883"/>
    </ligand>
</feature>
<evidence type="ECO:0000313" key="17">
    <source>
        <dbReference type="Proteomes" id="UP000183442"/>
    </source>
</evidence>
<dbReference type="RefSeq" id="WP_067146841.1">
    <property type="nucleotide sequence ID" value="NZ_CP014265.1"/>
</dbReference>
<dbReference type="PIRSF" id="PIRSF000485">
    <property type="entry name" value="Amd_phspho_trans"/>
    <property type="match status" value="1"/>
</dbReference>
<dbReference type="AlphaFoldDB" id="A0A126R1K5"/>
<evidence type="ECO:0000256" key="6">
    <source>
        <dbReference type="ARBA" id="ARBA00022962"/>
    </source>
</evidence>
<dbReference type="InterPro" id="IPR029057">
    <property type="entry name" value="PRTase-like"/>
</dbReference>
<dbReference type="GO" id="GO:0000287">
    <property type="term" value="F:magnesium ion binding"/>
    <property type="evidence" value="ECO:0007669"/>
    <property type="project" value="UniProtKB-UniRule"/>
</dbReference>
<comment type="catalytic activity">
    <reaction evidence="7 8">
        <text>5-phospho-beta-D-ribosylamine + L-glutamate + diphosphate = 5-phospho-alpha-D-ribose 1-diphosphate + L-glutamine + H2O</text>
        <dbReference type="Rhea" id="RHEA:14905"/>
        <dbReference type="ChEBI" id="CHEBI:15377"/>
        <dbReference type="ChEBI" id="CHEBI:29985"/>
        <dbReference type="ChEBI" id="CHEBI:33019"/>
        <dbReference type="ChEBI" id="CHEBI:58017"/>
        <dbReference type="ChEBI" id="CHEBI:58359"/>
        <dbReference type="ChEBI" id="CHEBI:58681"/>
        <dbReference type="EC" id="2.4.2.14"/>
    </reaction>
</comment>
<dbReference type="OrthoDB" id="5976at2157"/>
<dbReference type="InterPro" id="IPR001763">
    <property type="entry name" value="Rhodanese-like_dom"/>
</dbReference>
<dbReference type="Proteomes" id="UP000066376">
    <property type="component" value="Chromosome"/>
</dbReference>
<dbReference type="GO" id="GO:0051539">
    <property type="term" value="F:4 iron, 4 sulfur cluster binding"/>
    <property type="evidence" value="ECO:0007669"/>
    <property type="project" value="UniProtKB-KW"/>
</dbReference>
<evidence type="ECO:0000256" key="11">
    <source>
        <dbReference type="PIRSR" id="PIRSR000485-3"/>
    </source>
</evidence>
<comment type="cofactor">
    <cofactor evidence="7 10">
        <name>Mg(2+)</name>
        <dbReference type="ChEBI" id="CHEBI:18420"/>
    </cofactor>
    <text evidence="7 10">Binds 1 Mg(2+) ion per subunit.</text>
</comment>
<dbReference type="Pfam" id="PF00156">
    <property type="entry name" value="Pribosyltran"/>
    <property type="match status" value="1"/>
</dbReference>
<feature type="binding site" evidence="7 10">
    <location>
        <position position="356"/>
    </location>
    <ligand>
        <name>Mg(2+)</name>
        <dbReference type="ChEBI" id="CHEBI:18420"/>
    </ligand>
</feature>
<protein>
    <recommendedName>
        <fullName evidence="7">Amidophosphoribosyltransferase</fullName>
        <shortName evidence="7">ATase</shortName>
        <ecNumber evidence="7">2.4.2.14</ecNumber>
    </recommendedName>
    <alternativeName>
        <fullName evidence="7">Glutamine phosphoribosylpyrophosphate amidotransferase</fullName>
        <shortName evidence="7">GPATase</shortName>
    </alternativeName>
</protein>
<comment type="cofactor">
    <cofactor evidence="7 11">
        <name>[4Fe-4S] cluster</name>
        <dbReference type="ChEBI" id="CHEBI:49883"/>
    </cofactor>
    <text evidence="7 11">Binds 1 [4Fe-4S] cluster per subunit.</text>
</comment>
<comment type="function">
    <text evidence="7">Catalyzes the formation of phosphoribosylamine from phosphoribosylpyrophosphate (PRPP) and glutamine.</text>
</comment>
<dbReference type="PATRIC" id="fig|294671.3.peg.1015"/>
<keyword evidence="7 11" id="KW-0411">Iron-sulfur</keyword>
<dbReference type="GO" id="GO:0006189">
    <property type="term" value="P:'de novo' IMP biosynthetic process"/>
    <property type="evidence" value="ECO:0007669"/>
    <property type="project" value="UniProtKB-UniRule"/>
</dbReference>
<dbReference type="SUPFAM" id="SSF53271">
    <property type="entry name" value="PRTase-like"/>
    <property type="match status" value="1"/>
</dbReference>
<sequence>MKDKCGIIGIHSKDASKDVSHLIYYGLYALQHRGQESAGIATHNINYGLNYHCGMGLVTDVFNNALIKSLAGNVGIGHVRYSTTGESKLESSQPFYTELDDGFIAIAHNGDIVNSGYLRKDLNKKGYEFRSDTDSEVVCYLIKEEAKNETDILKVIDSVSQKLIGSYSLVILINDELYVLRDPMAMKPLVLGQTDNHFVVASESVAFDVMNAQFIRDLEPGELIFFKDNRINSYILPSAKDSKLAHCMFEYVYFARPDSVIDKQSVYNARLRIGEALFKEFPIDADLVLPVPDSSIPAAIGYARSSGIPYGEGLIKNRYVGRTFIMPTQAEREIAVKLKVNPLKHELKGKTVVVIDDSIVRGTTSESLVKILKAAGVKEVHMLIGCPPVRAPCFYGVAMATKDELIAANMEIEDIRKHLGAETLGYISIESLIEAIGIEGEKLCLGCLNEEYPTEIPEDLEAESYYDYYKSLTDAAQEDD</sequence>
<feature type="binding site" evidence="7 10">
    <location>
        <position position="294"/>
    </location>
    <ligand>
        <name>Mg(2+)</name>
        <dbReference type="ChEBI" id="CHEBI:18420"/>
    </ligand>
</feature>
<evidence type="ECO:0000256" key="1">
    <source>
        <dbReference type="ARBA" id="ARBA00005209"/>
    </source>
</evidence>